<name>G2QXS6_THETT</name>
<keyword evidence="3" id="KW-1185">Reference proteome</keyword>
<accession>G2QXS6</accession>
<sequence>MDGSENANFRSGLRPPQVHASAITAPTTCLQEISDSQHNARAQPTGIPQKRGHLGIPQPDPKRKTLVERAGEPLKSQIPTPGVGLPRPATSIKGSSIAALSSNNPSATASRHGPAGSFSKSMGPGSRAPPATRAPTSMGFAQSTSGRPRGLTRTRPATAMGSREVEEEPRQSGQPKV</sequence>
<evidence type="ECO:0000313" key="2">
    <source>
        <dbReference type="EMBL" id="AEO63194.1"/>
    </source>
</evidence>
<proteinExistence type="predicted"/>
<protein>
    <submittedName>
        <fullName evidence="2">Uncharacterized protein</fullName>
    </submittedName>
</protein>
<dbReference type="HOGENOM" id="CLU_1518890_0_0_1"/>
<dbReference type="Proteomes" id="UP000008181">
    <property type="component" value="Chromosome 1"/>
</dbReference>
<evidence type="ECO:0000256" key="1">
    <source>
        <dbReference type="SAM" id="MobiDB-lite"/>
    </source>
</evidence>
<gene>
    <name evidence="2" type="ORF">THITE_2108103</name>
</gene>
<dbReference type="KEGG" id="ttt:THITE_2108103"/>
<dbReference type="RefSeq" id="XP_003649530.1">
    <property type="nucleotide sequence ID" value="XM_003649482.1"/>
</dbReference>
<dbReference type="EMBL" id="CP003009">
    <property type="protein sequence ID" value="AEO63194.1"/>
    <property type="molecule type" value="Genomic_DNA"/>
</dbReference>
<dbReference type="GeneID" id="11517197"/>
<reference evidence="2 3" key="1">
    <citation type="journal article" date="2011" name="Nat. Biotechnol.">
        <title>Comparative genomic analysis of the thermophilic biomass-degrading fungi Myceliophthora thermophila and Thielavia terrestris.</title>
        <authorList>
            <person name="Berka R.M."/>
            <person name="Grigoriev I.V."/>
            <person name="Otillar R."/>
            <person name="Salamov A."/>
            <person name="Grimwood J."/>
            <person name="Reid I."/>
            <person name="Ishmael N."/>
            <person name="John T."/>
            <person name="Darmond C."/>
            <person name="Moisan M.-C."/>
            <person name="Henrissat B."/>
            <person name="Coutinho P.M."/>
            <person name="Lombard V."/>
            <person name="Natvig D.O."/>
            <person name="Lindquist E."/>
            <person name="Schmutz J."/>
            <person name="Lucas S."/>
            <person name="Harris P."/>
            <person name="Powlowski J."/>
            <person name="Bellemare A."/>
            <person name="Taylor D."/>
            <person name="Butler G."/>
            <person name="de Vries R.P."/>
            <person name="Allijn I.E."/>
            <person name="van den Brink J."/>
            <person name="Ushinsky S."/>
            <person name="Storms R."/>
            <person name="Powell A.J."/>
            <person name="Paulsen I.T."/>
            <person name="Elbourne L.D.H."/>
            <person name="Baker S.E."/>
            <person name="Magnuson J."/>
            <person name="LaBoissiere S."/>
            <person name="Clutterbuck A.J."/>
            <person name="Martinez D."/>
            <person name="Wogulis M."/>
            <person name="de Leon A.L."/>
            <person name="Rey M.W."/>
            <person name="Tsang A."/>
        </authorList>
    </citation>
    <scope>NUCLEOTIDE SEQUENCE [LARGE SCALE GENOMIC DNA]</scope>
    <source>
        <strain evidence="3">ATCC 38088 / NRRL 8126</strain>
    </source>
</reference>
<evidence type="ECO:0000313" key="3">
    <source>
        <dbReference type="Proteomes" id="UP000008181"/>
    </source>
</evidence>
<feature type="region of interest" description="Disordered" evidence="1">
    <location>
        <begin position="1"/>
        <end position="177"/>
    </location>
</feature>
<dbReference type="STRING" id="578455.G2QXS6"/>
<organism evidence="2 3">
    <name type="scientific">Thermothielavioides terrestris (strain ATCC 38088 / NRRL 8126)</name>
    <name type="common">Thielavia terrestris</name>
    <dbReference type="NCBI Taxonomy" id="578455"/>
    <lineage>
        <taxon>Eukaryota</taxon>
        <taxon>Fungi</taxon>
        <taxon>Dikarya</taxon>
        <taxon>Ascomycota</taxon>
        <taxon>Pezizomycotina</taxon>
        <taxon>Sordariomycetes</taxon>
        <taxon>Sordariomycetidae</taxon>
        <taxon>Sordariales</taxon>
        <taxon>Chaetomiaceae</taxon>
        <taxon>Thermothielavioides</taxon>
        <taxon>Thermothielavioides terrestris</taxon>
    </lineage>
</organism>
<feature type="compositionally biased region" description="Polar residues" evidence="1">
    <location>
        <begin position="24"/>
        <end position="42"/>
    </location>
</feature>
<feature type="compositionally biased region" description="Basic and acidic residues" evidence="1">
    <location>
        <begin position="60"/>
        <end position="72"/>
    </location>
</feature>
<dbReference type="AlphaFoldDB" id="G2QXS6"/>
<dbReference type="OrthoDB" id="3176171at2759"/>
<dbReference type="eggNOG" id="KOG0239">
    <property type="taxonomic scope" value="Eukaryota"/>
</dbReference>
<feature type="compositionally biased region" description="Polar residues" evidence="1">
    <location>
        <begin position="92"/>
        <end position="109"/>
    </location>
</feature>